<accession>E5DSI7</accession>
<protein>
    <submittedName>
        <fullName evidence="1">Uncharacterized protein</fullName>
    </submittedName>
</protein>
<sequence>MEENEECYLPCIGVDGKHHTCLAWESVCLCGIKILHKNPDDKLFAQSISLVMNVRIQE</sequence>
<proteinExistence type="predicted"/>
<reference evidence="1 2" key="1">
    <citation type="journal article" date="2010" name="Virol. J.">
        <title>Genomes of the T4-related bacteriophages as windows on microbial genome evolution.</title>
        <authorList>
            <person name="Petrov V.M."/>
            <person name="Ratnayaka S."/>
            <person name="Nolan J.M."/>
            <person name="Miller E.S."/>
            <person name="Karam J.D."/>
        </authorList>
    </citation>
    <scope>NUCLEOTIDE SEQUENCE [LARGE SCALE GENOMIC DNA]</scope>
</reference>
<dbReference type="RefSeq" id="YP_004301190.1">
    <property type="nucleotide sequence ID" value="NC_015251.1"/>
</dbReference>
<dbReference type="Proteomes" id="UP000008727">
    <property type="component" value="Segment"/>
</dbReference>
<organism evidence="1 2">
    <name type="scientific">Aeromonas phage 65</name>
    <dbReference type="NCBI Taxonomy" id="2919549"/>
    <lineage>
        <taxon>Viruses</taxon>
        <taxon>Duplodnaviria</taxon>
        <taxon>Heunggongvirae</taxon>
        <taxon>Uroviricota</taxon>
        <taxon>Caudoviricetes</taxon>
        <taxon>Pantevenvirales</taxon>
        <taxon>Straboviridae</taxon>
        <taxon>Emmerichvirinae</taxon>
        <taxon>Ishigurovirus</taxon>
        <taxon>Ishigurovirus osborne</taxon>
    </lineage>
</organism>
<dbReference type="EMBL" id="GU459069">
    <property type="protein sequence ID" value="ADQ53361.1"/>
    <property type="molecule type" value="Genomic_DNA"/>
</dbReference>
<name>E5DSI7_9CAUD</name>
<gene>
    <name evidence="1" type="ORF">65p353</name>
</gene>
<evidence type="ECO:0000313" key="2">
    <source>
        <dbReference type="Proteomes" id="UP000008727"/>
    </source>
</evidence>
<keyword evidence="2" id="KW-1185">Reference proteome</keyword>
<evidence type="ECO:0000313" key="1">
    <source>
        <dbReference type="EMBL" id="ADQ53361.1"/>
    </source>
</evidence>
<dbReference type="KEGG" id="vg:10323630"/>